<dbReference type="Proteomes" id="UP001551675">
    <property type="component" value="Unassembled WGS sequence"/>
</dbReference>
<dbReference type="Gene3D" id="3.50.50.60">
    <property type="entry name" value="FAD/NAD(P)-binding domain"/>
    <property type="match status" value="1"/>
</dbReference>
<accession>A0ABV3GRP1</accession>
<keyword evidence="3" id="KW-0560">Oxidoreductase</keyword>
<reference evidence="5 6" key="1">
    <citation type="submission" date="2024-06" db="EMBL/GenBank/DDBJ databases">
        <title>The Natural Products Discovery Center: Release of the First 8490 Sequenced Strains for Exploring Actinobacteria Biosynthetic Diversity.</title>
        <authorList>
            <person name="Kalkreuter E."/>
            <person name="Kautsar S.A."/>
            <person name="Yang D."/>
            <person name="Bader C.D."/>
            <person name="Teijaro C.N."/>
            <person name="Fluegel L."/>
            <person name="Davis C.M."/>
            <person name="Simpson J.R."/>
            <person name="Lauterbach L."/>
            <person name="Steele A.D."/>
            <person name="Gui C."/>
            <person name="Meng S."/>
            <person name="Li G."/>
            <person name="Viehrig K."/>
            <person name="Ye F."/>
            <person name="Su P."/>
            <person name="Kiefer A.F."/>
            <person name="Nichols A."/>
            <person name="Cepeda A.J."/>
            <person name="Yan W."/>
            <person name="Fan B."/>
            <person name="Jiang Y."/>
            <person name="Adhikari A."/>
            <person name="Zheng C.-J."/>
            <person name="Schuster L."/>
            <person name="Cowan T.M."/>
            <person name="Smanski M.J."/>
            <person name="Chevrette M.G."/>
            <person name="De Carvalho L.P.S."/>
            <person name="Shen B."/>
        </authorList>
    </citation>
    <scope>NUCLEOTIDE SEQUENCE [LARGE SCALE GENOMIC DNA]</scope>
    <source>
        <strain evidence="5 6">NPDC050100</strain>
    </source>
</reference>
<dbReference type="PRINTS" id="PR00757">
    <property type="entry name" value="AMINEOXDASEF"/>
</dbReference>
<comment type="similarity">
    <text evidence="2">Belongs to the flavin monoamine oxidase family.</text>
</comment>
<dbReference type="EMBL" id="JBFALK010000029">
    <property type="protein sequence ID" value="MEV0974308.1"/>
    <property type="molecule type" value="Genomic_DNA"/>
</dbReference>
<evidence type="ECO:0000256" key="3">
    <source>
        <dbReference type="ARBA" id="ARBA00023002"/>
    </source>
</evidence>
<evidence type="ECO:0000259" key="4">
    <source>
        <dbReference type="Pfam" id="PF01593"/>
    </source>
</evidence>
<sequence>MRSSHDVVVVGAGLAGLHAALTLQDAGLDVLVLEAGDRVGGRVRSLDGPTGVEEAGAVNIGDGYARLLAHVRAAGLEQEPVTVSMREHVIVAGGHTGTPATWAESEGNPLTGAERALPPALIVAGALARGNPLTGARDWMSPGAATWDVPLTDHLRSTGVSDAAIALADRAGTFETLESTSALAALRAAQRATRHAPQTSNIVGGNTRLPESMAARLRTPVRLGSAVTAVRESGNLMVVELGDGERIAAGHVVLAVPFTSLRSIAVEPALPEPVARLVAELPYPALTKYHLVADRPFWEEDGLPPVMWTTNRIQRLLPWRLADDGPSALAVWVTGRDARVLDALGEREQRRIVLDELARVRPATAGAVEITRIVSWGRDPWAGGAWAMPLPGQMAALAAAVETDTGRLQLAGEHLSVEDSGMEGALESGERAAARVLARHGLA</sequence>
<dbReference type="InterPro" id="IPR050703">
    <property type="entry name" value="Flavin_MAO"/>
</dbReference>
<keyword evidence="6" id="KW-1185">Reference proteome</keyword>
<dbReference type="InterPro" id="IPR001613">
    <property type="entry name" value="Flavin_amine_oxidase"/>
</dbReference>
<comment type="cofactor">
    <cofactor evidence="1">
        <name>FAD</name>
        <dbReference type="ChEBI" id="CHEBI:57692"/>
    </cofactor>
</comment>
<name>A0ABV3GRP1_MICGL</name>
<dbReference type="PANTHER" id="PTHR43563:SF1">
    <property type="entry name" value="AMINE OXIDASE [FLAVIN-CONTAINING] B"/>
    <property type="match status" value="1"/>
</dbReference>
<dbReference type="Pfam" id="PF01593">
    <property type="entry name" value="Amino_oxidase"/>
    <property type="match status" value="1"/>
</dbReference>
<comment type="caution">
    <text evidence="5">The sequence shown here is derived from an EMBL/GenBank/DDBJ whole genome shotgun (WGS) entry which is preliminary data.</text>
</comment>
<feature type="domain" description="Amine oxidase" evidence="4">
    <location>
        <begin position="14"/>
        <end position="437"/>
    </location>
</feature>
<proteinExistence type="inferred from homology"/>
<evidence type="ECO:0000313" key="5">
    <source>
        <dbReference type="EMBL" id="MEV0974308.1"/>
    </source>
</evidence>
<evidence type="ECO:0000256" key="1">
    <source>
        <dbReference type="ARBA" id="ARBA00001974"/>
    </source>
</evidence>
<organism evidence="5 6">
    <name type="scientific">Microtetraspora glauca</name>
    <dbReference type="NCBI Taxonomy" id="1996"/>
    <lineage>
        <taxon>Bacteria</taxon>
        <taxon>Bacillati</taxon>
        <taxon>Actinomycetota</taxon>
        <taxon>Actinomycetes</taxon>
        <taxon>Streptosporangiales</taxon>
        <taxon>Streptosporangiaceae</taxon>
        <taxon>Microtetraspora</taxon>
    </lineage>
</organism>
<dbReference type="SUPFAM" id="SSF51905">
    <property type="entry name" value="FAD/NAD(P)-binding domain"/>
    <property type="match status" value="1"/>
</dbReference>
<dbReference type="RefSeq" id="WP_358140770.1">
    <property type="nucleotide sequence ID" value="NZ_JBFALK010000029.1"/>
</dbReference>
<dbReference type="InterPro" id="IPR036188">
    <property type="entry name" value="FAD/NAD-bd_sf"/>
</dbReference>
<evidence type="ECO:0000313" key="6">
    <source>
        <dbReference type="Proteomes" id="UP001551675"/>
    </source>
</evidence>
<gene>
    <name evidence="5" type="ORF">AB0I59_37415</name>
</gene>
<dbReference type="PANTHER" id="PTHR43563">
    <property type="entry name" value="AMINE OXIDASE"/>
    <property type="match status" value="1"/>
</dbReference>
<protein>
    <submittedName>
        <fullName evidence="5">FAD-dependent oxidoreductase</fullName>
    </submittedName>
</protein>
<dbReference type="InterPro" id="IPR002937">
    <property type="entry name" value="Amino_oxidase"/>
</dbReference>
<evidence type="ECO:0000256" key="2">
    <source>
        <dbReference type="ARBA" id="ARBA00005995"/>
    </source>
</evidence>
<dbReference type="SUPFAM" id="SSF54373">
    <property type="entry name" value="FAD-linked reductases, C-terminal domain"/>
    <property type="match status" value="1"/>
</dbReference>